<evidence type="ECO:0008006" key="3">
    <source>
        <dbReference type="Google" id="ProtNLM"/>
    </source>
</evidence>
<keyword evidence="2" id="KW-1185">Reference proteome</keyword>
<evidence type="ECO:0000313" key="1">
    <source>
        <dbReference type="EMBL" id="SNC67429.1"/>
    </source>
</evidence>
<name>A0A212TN00_9BACT</name>
<sequence length="127" mass="14400">MPTAEEQLVGRWEWVASANKSAASLTPASTGHRVWVDFDRRGRARFYEDGTLRSAAAFSIRRAPKQPDQKRSFRHMIIYRGYQSNQYYSISGNRLYLQDASGKVVEHTYIRSSSAPAVQVASTKTIQ</sequence>
<protein>
    <recommendedName>
        <fullName evidence="3">Lipocalin-like domain-containing protein</fullName>
    </recommendedName>
</protein>
<organism evidence="1 2">
    <name type="scientific">Hymenobacter gelipurpurascens</name>
    <dbReference type="NCBI Taxonomy" id="89968"/>
    <lineage>
        <taxon>Bacteria</taxon>
        <taxon>Pseudomonadati</taxon>
        <taxon>Bacteroidota</taxon>
        <taxon>Cytophagia</taxon>
        <taxon>Cytophagales</taxon>
        <taxon>Hymenobacteraceae</taxon>
        <taxon>Hymenobacter</taxon>
    </lineage>
</organism>
<dbReference type="RefSeq" id="WP_088843208.1">
    <property type="nucleotide sequence ID" value="NZ_FYEW01000001.1"/>
</dbReference>
<dbReference type="AlphaFoldDB" id="A0A212TN00"/>
<reference evidence="2" key="1">
    <citation type="submission" date="2017-06" db="EMBL/GenBank/DDBJ databases">
        <authorList>
            <person name="Varghese N."/>
            <person name="Submissions S."/>
        </authorList>
    </citation>
    <scope>NUCLEOTIDE SEQUENCE [LARGE SCALE GENOMIC DNA]</scope>
    <source>
        <strain evidence="2">DSM 11116</strain>
    </source>
</reference>
<evidence type="ECO:0000313" key="2">
    <source>
        <dbReference type="Proteomes" id="UP000198131"/>
    </source>
</evidence>
<dbReference type="EMBL" id="FYEW01000001">
    <property type="protein sequence ID" value="SNC67429.1"/>
    <property type="molecule type" value="Genomic_DNA"/>
</dbReference>
<gene>
    <name evidence="1" type="ORF">SAMN06265337_1949</name>
</gene>
<accession>A0A212TN00</accession>
<dbReference type="OrthoDB" id="1118927at2"/>
<proteinExistence type="predicted"/>
<dbReference type="Proteomes" id="UP000198131">
    <property type="component" value="Unassembled WGS sequence"/>
</dbReference>